<keyword evidence="6" id="KW-0393">Immunoglobulin domain</keyword>
<dbReference type="GO" id="GO:0009897">
    <property type="term" value="C:external side of plasma membrane"/>
    <property type="evidence" value="ECO:0000318"/>
    <property type="project" value="GO_Central"/>
</dbReference>
<keyword evidence="4 7" id="KW-0472">Membrane</keyword>
<comment type="subcellular location">
    <subcellularLocation>
        <location evidence="1">Membrane</location>
    </subcellularLocation>
</comment>
<dbReference type="GeneTree" id="ENSGT00940000153527"/>
<dbReference type="HOGENOM" id="CLU_032563_0_0_1"/>
<dbReference type="PANTHER" id="PTHR24100:SF71">
    <property type="entry name" value="MYELIN-OLIGODENDROCYTE GLYCOPROTEIN"/>
    <property type="match status" value="1"/>
</dbReference>
<dbReference type="SUPFAM" id="SSF48726">
    <property type="entry name" value="Immunoglobulin"/>
    <property type="match status" value="1"/>
</dbReference>
<evidence type="ECO:0000256" key="3">
    <source>
        <dbReference type="ARBA" id="ARBA00022989"/>
    </source>
</evidence>
<evidence type="ECO:0000256" key="2">
    <source>
        <dbReference type="ARBA" id="ARBA00022692"/>
    </source>
</evidence>
<dbReference type="Gene3D" id="2.60.40.10">
    <property type="entry name" value="Immunoglobulins"/>
    <property type="match status" value="1"/>
</dbReference>
<evidence type="ECO:0000256" key="8">
    <source>
        <dbReference type="SAM" id="SignalP"/>
    </source>
</evidence>
<dbReference type="SMART" id="SM00409">
    <property type="entry name" value="IG"/>
    <property type="match status" value="1"/>
</dbReference>
<dbReference type="InterPro" id="IPR013783">
    <property type="entry name" value="Ig-like_fold"/>
</dbReference>
<evidence type="ECO:0000256" key="1">
    <source>
        <dbReference type="ARBA" id="ARBA00004370"/>
    </source>
</evidence>
<dbReference type="GO" id="GO:0001817">
    <property type="term" value="P:regulation of cytokine production"/>
    <property type="evidence" value="ECO:0000318"/>
    <property type="project" value="GO_Central"/>
</dbReference>
<feature type="transmembrane region" description="Helical" evidence="7">
    <location>
        <begin position="154"/>
        <end position="175"/>
    </location>
</feature>
<protein>
    <recommendedName>
        <fullName evidence="9">Ig-like domain-containing protein</fullName>
    </recommendedName>
</protein>
<keyword evidence="5" id="KW-1015">Disulfide bond</keyword>
<dbReference type="SMART" id="SM00406">
    <property type="entry name" value="IGv"/>
    <property type="match status" value="1"/>
</dbReference>
<dbReference type="Bgee" id="ENSMODG00000008972">
    <property type="expression patterns" value="Expressed in blood and 13 other cell types or tissues"/>
</dbReference>
<dbReference type="eggNOG" id="ENOG502RTZA">
    <property type="taxonomic scope" value="Eukaryota"/>
</dbReference>
<reference evidence="10 11" key="1">
    <citation type="journal article" date="2007" name="Nature">
        <title>Genome of the marsupial Monodelphis domestica reveals innovation in non-coding sequences.</title>
        <authorList>
            <person name="Mikkelsen T.S."/>
            <person name="Wakefield M.J."/>
            <person name="Aken B."/>
            <person name="Amemiya C.T."/>
            <person name="Chang J.L."/>
            <person name="Duke S."/>
            <person name="Garber M."/>
            <person name="Gentles A.J."/>
            <person name="Goodstadt L."/>
            <person name="Heger A."/>
            <person name="Jurka J."/>
            <person name="Kamal M."/>
            <person name="Mauceli E."/>
            <person name="Searle S.M."/>
            <person name="Sharpe T."/>
            <person name="Baker M.L."/>
            <person name="Batzer M.A."/>
            <person name="Benos P.V."/>
            <person name="Belov K."/>
            <person name="Clamp M."/>
            <person name="Cook A."/>
            <person name="Cuff J."/>
            <person name="Das R."/>
            <person name="Davidow L."/>
            <person name="Deakin J.E."/>
            <person name="Fazzari M.J."/>
            <person name="Glass J.L."/>
            <person name="Grabherr M."/>
            <person name="Greally J.M."/>
            <person name="Gu W."/>
            <person name="Hore T.A."/>
            <person name="Huttley G.A."/>
            <person name="Kleber M."/>
            <person name="Jirtle R.L."/>
            <person name="Koina E."/>
            <person name="Lee J.T."/>
            <person name="Mahony S."/>
            <person name="Marra M.A."/>
            <person name="Miller R.D."/>
            <person name="Nicholls R.D."/>
            <person name="Oda M."/>
            <person name="Papenfuss A.T."/>
            <person name="Parra Z.E."/>
            <person name="Pollock D.D."/>
            <person name="Ray D.A."/>
            <person name="Schein J.E."/>
            <person name="Speed T.P."/>
            <person name="Thompson K."/>
            <person name="VandeBerg J.L."/>
            <person name="Wade C.M."/>
            <person name="Walker J.A."/>
            <person name="Waters P.D."/>
            <person name="Webber C."/>
            <person name="Weidman J.R."/>
            <person name="Xie X."/>
            <person name="Zody M.C."/>
            <person name="Baldwin J."/>
            <person name="Abdouelleil A."/>
            <person name="Abdulkadir J."/>
            <person name="Abebe A."/>
            <person name="Abera B."/>
            <person name="Abreu J."/>
            <person name="Acer S.C."/>
            <person name="Aftuck L."/>
            <person name="Alexander A."/>
            <person name="An P."/>
            <person name="Anderson E."/>
            <person name="Anderson S."/>
            <person name="Arachi H."/>
            <person name="Azer M."/>
            <person name="Bachantsang P."/>
            <person name="Barry A."/>
            <person name="Bayul T."/>
            <person name="Berlin A."/>
            <person name="Bessette D."/>
            <person name="Bloom T."/>
            <person name="Bloom T."/>
            <person name="Boguslavskiy L."/>
            <person name="Bonnet C."/>
            <person name="Boukhgalter B."/>
            <person name="Bourzgui I."/>
            <person name="Brown A."/>
            <person name="Cahill P."/>
            <person name="Channer S."/>
            <person name="Cheshatsang Y."/>
            <person name="Chuda L."/>
            <person name="Citroen M."/>
            <person name="Collymore A."/>
            <person name="Cooke P."/>
            <person name="Costello M."/>
            <person name="D'Aco K."/>
            <person name="Daza R."/>
            <person name="De Haan G."/>
            <person name="DeGray S."/>
            <person name="DeMaso C."/>
            <person name="Dhargay N."/>
            <person name="Dooley K."/>
            <person name="Dooley E."/>
            <person name="Doricent M."/>
            <person name="Dorje P."/>
            <person name="Dorjee K."/>
            <person name="Dupes A."/>
            <person name="Elong R."/>
            <person name="Falk J."/>
            <person name="Farina A."/>
            <person name="Faro S."/>
            <person name="Ferguson D."/>
            <person name="Fisher S."/>
            <person name="Foley C.D."/>
            <person name="Franke A."/>
            <person name="Friedrich D."/>
            <person name="Gadbois L."/>
            <person name="Gearin G."/>
            <person name="Gearin C.R."/>
            <person name="Giannoukos G."/>
            <person name="Goode T."/>
            <person name="Graham J."/>
            <person name="Grandbois E."/>
            <person name="Grewal S."/>
            <person name="Gyaltsen K."/>
            <person name="Hafez N."/>
            <person name="Hagos B."/>
            <person name="Hall J."/>
            <person name="Henson C."/>
            <person name="Hollinger A."/>
            <person name="Honan T."/>
            <person name="Huard M.D."/>
            <person name="Hughes L."/>
            <person name="Hurhula B."/>
            <person name="Husby M.E."/>
            <person name="Kamat A."/>
            <person name="Kanga B."/>
            <person name="Kashin S."/>
            <person name="Khazanovich D."/>
            <person name="Kisner P."/>
            <person name="Lance K."/>
            <person name="Lara M."/>
            <person name="Lee W."/>
            <person name="Lennon N."/>
            <person name="Letendre F."/>
            <person name="LeVine R."/>
            <person name="Lipovsky A."/>
            <person name="Liu X."/>
            <person name="Liu J."/>
            <person name="Liu S."/>
            <person name="Lokyitsang T."/>
            <person name="Lokyitsang Y."/>
            <person name="Lubonja R."/>
            <person name="Lui A."/>
            <person name="MacDonald P."/>
            <person name="Magnisalis V."/>
            <person name="Maru K."/>
            <person name="Matthews C."/>
            <person name="McCusker W."/>
            <person name="McDonough S."/>
            <person name="Mehta T."/>
            <person name="Meldrim J."/>
            <person name="Meneus L."/>
            <person name="Mihai O."/>
            <person name="Mihalev A."/>
            <person name="Mihova T."/>
            <person name="Mittelman R."/>
            <person name="Mlenga V."/>
            <person name="Montmayeur A."/>
            <person name="Mulrain L."/>
            <person name="Navidi A."/>
            <person name="Naylor J."/>
            <person name="Negash T."/>
            <person name="Nguyen T."/>
            <person name="Nguyen N."/>
            <person name="Nicol R."/>
            <person name="Norbu C."/>
            <person name="Norbu N."/>
            <person name="Novod N."/>
            <person name="O'Neill B."/>
            <person name="Osman S."/>
            <person name="Markiewicz E."/>
            <person name="Oyono O.L."/>
            <person name="Patti C."/>
            <person name="Phunkhang P."/>
            <person name="Pierre F."/>
            <person name="Priest M."/>
            <person name="Raghuraman S."/>
            <person name="Rege F."/>
            <person name="Reyes R."/>
            <person name="Rise C."/>
            <person name="Rogov P."/>
            <person name="Ross K."/>
            <person name="Ryan E."/>
            <person name="Settipalli S."/>
            <person name="Shea T."/>
            <person name="Sherpa N."/>
            <person name="Shi L."/>
            <person name="Shih D."/>
            <person name="Sparrow T."/>
            <person name="Spaulding J."/>
            <person name="Stalker J."/>
            <person name="Stange-Thomann N."/>
            <person name="Stavropoulos S."/>
            <person name="Stone C."/>
            <person name="Strader C."/>
            <person name="Tesfaye S."/>
            <person name="Thomson T."/>
            <person name="Thoulutsang Y."/>
            <person name="Thoulutsang D."/>
            <person name="Topham K."/>
            <person name="Topping I."/>
            <person name="Tsamla T."/>
            <person name="Vassiliev H."/>
            <person name="Vo A."/>
            <person name="Wangchuk T."/>
            <person name="Wangdi T."/>
            <person name="Weiand M."/>
            <person name="Wilkinson J."/>
            <person name="Wilson A."/>
            <person name="Yadav S."/>
            <person name="Young G."/>
            <person name="Yu Q."/>
            <person name="Zembek L."/>
            <person name="Zhong D."/>
            <person name="Zimmer A."/>
            <person name="Zwirko Z."/>
            <person name="Jaffe D.B."/>
            <person name="Alvarez P."/>
            <person name="Brockman W."/>
            <person name="Butler J."/>
            <person name="Chin C."/>
            <person name="Gnerre S."/>
            <person name="MacCallum I."/>
            <person name="Graves J.A."/>
            <person name="Ponting C.P."/>
            <person name="Breen M."/>
            <person name="Samollow P.B."/>
            <person name="Lander E.S."/>
            <person name="Lindblad-Toh K."/>
        </authorList>
    </citation>
    <scope>NUCLEOTIDE SEQUENCE [LARGE SCALE GENOMIC DNA]</scope>
</reference>
<dbReference type="InterPro" id="IPR007110">
    <property type="entry name" value="Ig-like_dom"/>
</dbReference>
<reference evidence="10" key="2">
    <citation type="submission" date="2025-08" db="UniProtKB">
        <authorList>
            <consortium name="Ensembl"/>
        </authorList>
    </citation>
    <scope>IDENTIFICATION</scope>
</reference>
<dbReference type="CDD" id="cd05713">
    <property type="entry name" value="IgV_MOG_like"/>
    <property type="match status" value="1"/>
</dbReference>
<evidence type="ECO:0000256" key="4">
    <source>
        <dbReference type="ARBA" id="ARBA00023136"/>
    </source>
</evidence>
<proteinExistence type="predicted"/>
<reference evidence="10" key="3">
    <citation type="submission" date="2025-09" db="UniProtKB">
        <authorList>
            <consortium name="Ensembl"/>
        </authorList>
    </citation>
    <scope>IDENTIFICATION</scope>
</reference>
<accession>F7G214</accession>
<dbReference type="GO" id="GO:0005102">
    <property type="term" value="F:signaling receptor binding"/>
    <property type="evidence" value="ECO:0000318"/>
    <property type="project" value="GO_Central"/>
</dbReference>
<dbReference type="Ensembl" id="ENSMODT00000011401.4">
    <property type="protein sequence ID" value="ENSMODP00000011184.4"/>
    <property type="gene ID" value="ENSMODG00000008972.4"/>
</dbReference>
<dbReference type="InterPro" id="IPR050504">
    <property type="entry name" value="IgSF_BTN/MOG"/>
</dbReference>
<dbReference type="PANTHER" id="PTHR24100">
    <property type="entry name" value="BUTYROPHILIN"/>
    <property type="match status" value="1"/>
</dbReference>
<dbReference type="Proteomes" id="UP000002280">
    <property type="component" value="Chromosome 3"/>
</dbReference>
<dbReference type="OMA" id="IWSKSEN"/>
<evidence type="ECO:0000313" key="10">
    <source>
        <dbReference type="Ensembl" id="ENSMODP00000011184.4"/>
    </source>
</evidence>
<keyword evidence="3 7" id="KW-1133">Transmembrane helix</keyword>
<sequence>METISPSGAFLSKFLICFFFFLEMSMQASGDFSVIGPNEPFQTSVGGEAVLSCYLSPSQSAQNMEVIWSKSENKVHLYQNGNDNFEEQAPSYQGRTELVKDAISSGNVTLKILDVKPSDEGQYKCFFNDYSHAAEAFVELKVIEAPTLFQAYPAWWSVIGILALGQLSILFYYSWRTYQHRGNSLLGRYMGQGNQQRISSSIY</sequence>
<evidence type="ECO:0000256" key="7">
    <source>
        <dbReference type="SAM" id="Phobius"/>
    </source>
</evidence>
<dbReference type="FunFam" id="2.60.40.10:FF:000183">
    <property type="entry name" value="Myelin-oligodendrocyte glycoprotein"/>
    <property type="match status" value="1"/>
</dbReference>
<dbReference type="PROSITE" id="PS50835">
    <property type="entry name" value="IG_LIKE"/>
    <property type="match status" value="1"/>
</dbReference>
<dbReference type="InterPro" id="IPR013106">
    <property type="entry name" value="Ig_V-set"/>
</dbReference>
<dbReference type="InterPro" id="IPR036179">
    <property type="entry name" value="Ig-like_dom_sf"/>
</dbReference>
<keyword evidence="8" id="KW-0732">Signal</keyword>
<dbReference type="GO" id="GO:0050852">
    <property type="term" value="P:T cell receptor signaling pathway"/>
    <property type="evidence" value="ECO:0000318"/>
    <property type="project" value="GO_Central"/>
</dbReference>
<evidence type="ECO:0000256" key="5">
    <source>
        <dbReference type="ARBA" id="ARBA00023157"/>
    </source>
</evidence>
<feature type="signal peptide" evidence="8">
    <location>
        <begin position="1"/>
        <end position="30"/>
    </location>
</feature>
<dbReference type="AlphaFoldDB" id="F7G214"/>
<keyword evidence="2 7" id="KW-0812">Transmembrane</keyword>
<feature type="domain" description="Ig-like" evidence="9">
    <location>
        <begin position="46"/>
        <end position="141"/>
    </location>
</feature>
<evidence type="ECO:0000313" key="11">
    <source>
        <dbReference type="Proteomes" id="UP000002280"/>
    </source>
</evidence>
<organism evidence="10 11">
    <name type="scientific">Monodelphis domestica</name>
    <name type="common">Gray short-tailed opossum</name>
    <dbReference type="NCBI Taxonomy" id="13616"/>
    <lineage>
        <taxon>Eukaryota</taxon>
        <taxon>Metazoa</taxon>
        <taxon>Chordata</taxon>
        <taxon>Craniata</taxon>
        <taxon>Vertebrata</taxon>
        <taxon>Euteleostomi</taxon>
        <taxon>Mammalia</taxon>
        <taxon>Metatheria</taxon>
        <taxon>Didelphimorphia</taxon>
        <taxon>Didelphidae</taxon>
        <taxon>Monodelphis</taxon>
    </lineage>
</organism>
<dbReference type="InParanoid" id="F7G214"/>
<keyword evidence="11" id="KW-1185">Reference proteome</keyword>
<dbReference type="Pfam" id="PF07686">
    <property type="entry name" value="V-set"/>
    <property type="match status" value="1"/>
</dbReference>
<dbReference type="InterPro" id="IPR003599">
    <property type="entry name" value="Ig_sub"/>
</dbReference>
<feature type="chain" id="PRO_5023829999" description="Ig-like domain-containing protein" evidence="8">
    <location>
        <begin position="31"/>
        <end position="203"/>
    </location>
</feature>
<name>F7G214_MONDO</name>
<evidence type="ECO:0000259" key="9">
    <source>
        <dbReference type="PROSITE" id="PS50835"/>
    </source>
</evidence>
<evidence type="ECO:0000256" key="6">
    <source>
        <dbReference type="ARBA" id="ARBA00023319"/>
    </source>
</evidence>